<proteinExistence type="predicted"/>
<protein>
    <submittedName>
        <fullName evidence="1">Uncharacterized protein</fullName>
    </submittedName>
</protein>
<feature type="non-terminal residue" evidence="1">
    <location>
        <position position="35"/>
    </location>
</feature>
<comment type="caution">
    <text evidence="1">The sequence shown here is derived from an EMBL/GenBank/DDBJ whole genome shotgun (WGS) entry which is preliminary data.</text>
</comment>
<name>A0A0F9SCE6_9ZZZZ</name>
<dbReference type="EMBL" id="LAZR01002672">
    <property type="protein sequence ID" value="KKN27053.1"/>
    <property type="molecule type" value="Genomic_DNA"/>
</dbReference>
<evidence type="ECO:0000313" key="1">
    <source>
        <dbReference type="EMBL" id="KKN27053.1"/>
    </source>
</evidence>
<sequence>MKCQGCGTEAVIWRDAVVSKATGSEATITLTRKSN</sequence>
<organism evidence="1">
    <name type="scientific">marine sediment metagenome</name>
    <dbReference type="NCBI Taxonomy" id="412755"/>
    <lineage>
        <taxon>unclassified sequences</taxon>
        <taxon>metagenomes</taxon>
        <taxon>ecological metagenomes</taxon>
    </lineage>
</organism>
<dbReference type="AlphaFoldDB" id="A0A0F9SCE6"/>
<gene>
    <name evidence="1" type="ORF">LCGC14_0868610</name>
</gene>
<accession>A0A0F9SCE6</accession>
<reference evidence="1" key="1">
    <citation type="journal article" date="2015" name="Nature">
        <title>Complex archaea that bridge the gap between prokaryotes and eukaryotes.</title>
        <authorList>
            <person name="Spang A."/>
            <person name="Saw J.H."/>
            <person name="Jorgensen S.L."/>
            <person name="Zaremba-Niedzwiedzka K."/>
            <person name="Martijn J."/>
            <person name="Lind A.E."/>
            <person name="van Eijk R."/>
            <person name="Schleper C."/>
            <person name="Guy L."/>
            <person name="Ettema T.J."/>
        </authorList>
    </citation>
    <scope>NUCLEOTIDE SEQUENCE</scope>
</reference>